<keyword evidence="1" id="KW-0472">Membrane</keyword>
<keyword evidence="1" id="KW-0812">Transmembrane</keyword>
<protein>
    <recommendedName>
        <fullName evidence="4">Ig-like domain-containing protein</fullName>
    </recommendedName>
</protein>
<evidence type="ECO:0000256" key="1">
    <source>
        <dbReference type="SAM" id="Phobius"/>
    </source>
</evidence>
<keyword evidence="3" id="KW-1185">Reference proteome</keyword>
<feature type="transmembrane region" description="Helical" evidence="1">
    <location>
        <begin position="1015"/>
        <end position="1034"/>
    </location>
</feature>
<evidence type="ECO:0000313" key="3">
    <source>
        <dbReference type="Proteomes" id="UP001444625"/>
    </source>
</evidence>
<dbReference type="Proteomes" id="UP001444625">
    <property type="component" value="Unassembled WGS sequence"/>
</dbReference>
<gene>
    <name evidence="2" type="ORF">ABC228_14445</name>
</gene>
<comment type="caution">
    <text evidence="2">The sequence shown here is derived from an EMBL/GenBank/DDBJ whole genome shotgun (WGS) entry which is preliminary data.</text>
</comment>
<dbReference type="InterPro" id="IPR058094">
    <property type="entry name" value="Ig-like_OmpL47-like"/>
</dbReference>
<organism evidence="2 3">
    <name type="scientific">Ornithinibacillus xuwenensis</name>
    <dbReference type="NCBI Taxonomy" id="3144668"/>
    <lineage>
        <taxon>Bacteria</taxon>
        <taxon>Bacillati</taxon>
        <taxon>Bacillota</taxon>
        <taxon>Bacilli</taxon>
        <taxon>Bacillales</taxon>
        <taxon>Bacillaceae</taxon>
        <taxon>Ornithinibacillus</taxon>
    </lineage>
</organism>
<keyword evidence="1" id="KW-1133">Transmembrane helix</keyword>
<proteinExistence type="predicted"/>
<evidence type="ECO:0008006" key="4">
    <source>
        <dbReference type="Google" id="ProtNLM"/>
    </source>
</evidence>
<dbReference type="RefSeq" id="WP_345825865.1">
    <property type="nucleotide sequence ID" value="NZ_JBDIML010000005.1"/>
</dbReference>
<dbReference type="NCBIfam" id="NF047446">
    <property type="entry name" value="barrel_OmpL47"/>
    <property type="match status" value="3"/>
</dbReference>
<evidence type="ECO:0000313" key="2">
    <source>
        <dbReference type="EMBL" id="MEN2768379.1"/>
    </source>
</evidence>
<sequence>MKRNIALFLIIILIMSFIESIFPSEVIAEEDIYEIILSDRSLNFSIDAEKVGIDEAYNWGYSPDTMYSAVGYSYWISSGNKVYQEPLFHFSLENIDQSREIESITLEVQKAPYTVENSPYLDVWGLENYIISDAFKRDKSVKIADQIPITNATNTLSFDVTSFILSQLPHQKAAFVFGGPTESIDPDNPTENRNFVLFNYKNTGKEPKLIVKYKPDPRPSGKITILGNGYTNSKNVNLQIDASSLDGGPIEMRLGNNKDSWVTGWIPYNATMDWMIPEYDGNKTVYLQLRNQHGVKPTIYEANIILDTVMPTGNLVINNGDSDTKNPTVALLIEGDDTNLAEMQISNKKNEWPNEWLPFSNNINWTVAAPTIEEEKTVYIRLKDKAGNISDTFSDSIDLVLYPLIDGVIDGGVYNTDITTIVAPRVKAINMNGIPIMLRGYRDTEPYQLKFVQTGKITLEIITLRDEKSFLTFLIDKDAPVGTININGGDSYSNSTTVLLHVTAQDTGGSDHVQMRFSNDYQTWSDWEDFVESKSWNLTEEGNNQKTVYMQLRDLAGNISDYEQTITYKSLPAPKDHLISGWIEQPYYFQKQDFHYINEDNTEIDAIKIESLPEYGLLIFKGEEVTVNQSIPFADIDELMFMPPHAWSGITDFKWKASNGCEYSNEIGNVKFEIDMDPEEPIIIRNPSREWTNGPVELEIEDGKTGLSGLDKTQYRIGEKGKWQNYDSPITIEESGVHNIYARTIDNAGNVGEESHSVVKIDKTKPTIPKISLSDNLWTTTGVTVMIEDGITGPSGIAETQFKIGENGTWRIYHTPITIEKSGMQTIYARTLDVAGNVGEETQVVVKIDNITPSAPTITLSGRDWTNQPVEVKIMAGNPGPSGVAKTEYRIGEKGTWKTYQFPIKLEATGEYTIYARTVDRTGNLGNEAQANFRIERISPTISINIIDMSVNEDNVVDYEKENAGLADVNDNESLTAIPIVEDRKNKAMENIAQPSKKDEIEKEQPSNTSTHLEWKVVVGTMLLISIATLSIWYRMRR</sequence>
<dbReference type="EMBL" id="JBDIML010000005">
    <property type="protein sequence ID" value="MEN2768379.1"/>
    <property type="molecule type" value="Genomic_DNA"/>
</dbReference>
<accession>A0ABU9XMK8</accession>
<reference evidence="2 3" key="1">
    <citation type="submission" date="2024-05" db="EMBL/GenBank/DDBJ databases">
        <authorList>
            <person name="Haq I."/>
            <person name="Ullah Z."/>
            <person name="Ahmad R."/>
            <person name="Li M."/>
            <person name="Tong Y."/>
        </authorList>
    </citation>
    <scope>NUCLEOTIDE SEQUENCE [LARGE SCALE GENOMIC DNA]</scope>
    <source>
        <strain evidence="2 3">16A2E</strain>
    </source>
</reference>
<name>A0ABU9XMK8_9BACI</name>